<proteinExistence type="predicted"/>
<reference evidence="2" key="1">
    <citation type="submission" date="2020-06" db="EMBL/GenBank/DDBJ databases">
        <authorList>
            <consortium name="Plant Systems Biology data submission"/>
        </authorList>
    </citation>
    <scope>NUCLEOTIDE SEQUENCE</scope>
    <source>
        <strain evidence="2">D6</strain>
    </source>
</reference>
<sequence>KRSRAKRRQTPPRAPTPPIPSSKASATTATTTAPSSSQESHGIGAQPDPLRPDPSVAAASESTSNNSSSSSSSSSSESNSSHDSKPAANTPAVTTKAATNATTKAPQKKSPTTAKHASTPKEVSTEPDPANASFASGLSSNPFSVLADDAMSVASDDATPTEVNILQGWSPDPLPSRVAAAIRSLHKYYAFELNPTSEAVITDILLRADKVSPPPKRHTAVTPDRKPAAARATSASKLPLTPPTHITTDTNTDTANQAIAQTPRMNPAHMHPTTPPSQKPSVPTPMHLRPQSQCPL</sequence>
<feature type="compositionally biased region" description="Low complexity" evidence="1">
    <location>
        <begin position="86"/>
        <end position="105"/>
    </location>
</feature>
<dbReference type="EMBL" id="CAICTM010004227">
    <property type="protein sequence ID" value="CAB9531901.1"/>
    <property type="molecule type" value="Genomic_DNA"/>
</dbReference>
<feature type="region of interest" description="Disordered" evidence="1">
    <location>
        <begin position="1"/>
        <end position="141"/>
    </location>
</feature>
<dbReference type="AlphaFoldDB" id="A0A9N8F585"/>
<evidence type="ECO:0000313" key="3">
    <source>
        <dbReference type="Proteomes" id="UP001153069"/>
    </source>
</evidence>
<feature type="compositionally biased region" description="Basic residues" evidence="1">
    <location>
        <begin position="1"/>
        <end position="10"/>
    </location>
</feature>
<feature type="compositionally biased region" description="Low complexity" evidence="1">
    <location>
        <begin position="21"/>
        <end position="37"/>
    </location>
</feature>
<gene>
    <name evidence="2" type="ORF">SEMRO_4229_G353460.1</name>
</gene>
<feature type="compositionally biased region" description="Low complexity" evidence="1">
    <location>
        <begin position="60"/>
        <end position="79"/>
    </location>
</feature>
<name>A0A9N8F585_9STRA</name>
<feature type="compositionally biased region" description="Low complexity" evidence="1">
    <location>
        <begin position="243"/>
        <end position="262"/>
    </location>
</feature>
<feature type="non-terminal residue" evidence="2">
    <location>
        <position position="1"/>
    </location>
</feature>
<feature type="region of interest" description="Disordered" evidence="1">
    <location>
        <begin position="213"/>
        <end position="296"/>
    </location>
</feature>
<comment type="caution">
    <text evidence="2">The sequence shown here is derived from an EMBL/GenBank/DDBJ whole genome shotgun (WGS) entry which is preliminary data.</text>
</comment>
<organism evidence="2 3">
    <name type="scientific">Seminavis robusta</name>
    <dbReference type="NCBI Taxonomy" id="568900"/>
    <lineage>
        <taxon>Eukaryota</taxon>
        <taxon>Sar</taxon>
        <taxon>Stramenopiles</taxon>
        <taxon>Ochrophyta</taxon>
        <taxon>Bacillariophyta</taxon>
        <taxon>Bacillariophyceae</taxon>
        <taxon>Bacillariophycidae</taxon>
        <taxon>Naviculales</taxon>
        <taxon>Naviculaceae</taxon>
        <taxon>Seminavis</taxon>
    </lineage>
</organism>
<evidence type="ECO:0000313" key="2">
    <source>
        <dbReference type="EMBL" id="CAB9531901.1"/>
    </source>
</evidence>
<protein>
    <submittedName>
        <fullName evidence="2">Uncharacterized protein</fullName>
    </submittedName>
</protein>
<keyword evidence="3" id="KW-1185">Reference proteome</keyword>
<dbReference type="Proteomes" id="UP001153069">
    <property type="component" value="Unassembled WGS sequence"/>
</dbReference>
<accession>A0A9N8F585</accession>
<evidence type="ECO:0000256" key="1">
    <source>
        <dbReference type="SAM" id="MobiDB-lite"/>
    </source>
</evidence>